<comment type="subcellular location">
    <subcellularLocation>
        <location evidence="2">Cytoplasm</location>
    </subcellularLocation>
</comment>
<accession>G8TSQ8</accession>
<dbReference type="NCBIfam" id="TIGR01003">
    <property type="entry name" value="PTS_HPr_family"/>
    <property type="match status" value="1"/>
</dbReference>
<dbReference type="PATRIC" id="fig|679936.5.peg.987"/>
<dbReference type="InterPro" id="IPR035895">
    <property type="entry name" value="HPr-like_sf"/>
</dbReference>
<reference evidence="8" key="1">
    <citation type="submission" date="2011-12" db="EMBL/GenBank/DDBJ databases">
        <title>The complete genome of chromosome of Sulfobacillus acidophilus DSM 10332.</title>
        <authorList>
            <person name="Lucas S."/>
            <person name="Han J."/>
            <person name="Lapidus A."/>
            <person name="Bruce D."/>
            <person name="Goodwin L."/>
            <person name="Pitluck S."/>
            <person name="Peters L."/>
            <person name="Kyrpides N."/>
            <person name="Mavromatis K."/>
            <person name="Ivanova N."/>
            <person name="Mikhailova N."/>
            <person name="Chertkov O."/>
            <person name="Saunders E."/>
            <person name="Detter J.C."/>
            <person name="Tapia R."/>
            <person name="Han C."/>
            <person name="Land M."/>
            <person name="Hauser L."/>
            <person name="Markowitz V."/>
            <person name="Cheng J.-F."/>
            <person name="Hugenholtz P."/>
            <person name="Woyke T."/>
            <person name="Wu D."/>
            <person name="Pukall R."/>
            <person name="Gehrich-Schroeter G."/>
            <person name="Schneider S."/>
            <person name="Klenk H.-P."/>
            <person name="Eisen J.A."/>
        </authorList>
    </citation>
    <scope>NUCLEOTIDE SEQUENCE [LARGE SCALE GENOMIC DNA]</scope>
    <source>
        <strain evidence="8">ATCC 700253 / DSM 10332 / NAL</strain>
    </source>
</reference>
<dbReference type="InterPro" id="IPR050399">
    <property type="entry name" value="HPr"/>
</dbReference>
<evidence type="ECO:0000256" key="5">
    <source>
        <dbReference type="ARBA" id="ARBA00022683"/>
    </source>
</evidence>
<gene>
    <name evidence="7" type="ordered locus">Sulac_0933</name>
</gene>
<dbReference type="InterPro" id="IPR002114">
    <property type="entry name" value="PTS_HPr_Ser_P_site"/>
</dbReference>
<feature type="domain" description="HPr" evidence="6">
    <location>
        <begin position="1"/>
        <end position="89"/>
    </location>
</feature>
<dbReference type="PROSITE" id="PS00589">
    <property type="entry name" value="PTS_HPR_SER"/>
    <property type="match status" value="1"/>
</dbReference>
<dbReference type="PANTHER" id="PTHR33705">
    <property type="entry name" value="PHOSPHOCARRIER PROTEIN HPR"/>
    <property type="match status" value="1"/>
</dbReference>
<dbReference type="AlphaFoldDB" id="G8TSQ8"/>
<keyword evidence="5" id="KW-0598">Phosphotransferase system</keyword>
<dbReference type="PROSITE" id="PS51350">
    <property type="entry name" value="PTS_HPR_DOM"/>
    <property type="match status" value="1"/>
</dbReference>
<dbReference type="CDD" id="cd00367">
    <property type="entry name" value="PTS-HPr_like"/>
    <property type="match status" value="1"/>
</dbReference>
<dbReference type="KEGG" id="sap:Sulac_0933"/>
<evidence type="ECO:0000256" key="2">
    <source>
        <dbReference type="ARBA" id="ARBA00004496"/>
    </source>
</evidence>
<protein>
    <recommendedName>
        <fullName evidence="3">Phosphocarrier protein HPr</fullName>
    </recommendedName>
</protein>
<reference evidence="7 8" key="2">
    <citation type="journal article" date="2012" name="Stand. Genomic Sci.">
        <title>Complete genome sequence of the moderately thermophilic mineral-sulfide-oxidizing firmicute Sulfobacillus acidophilus type strain (NAL(T)).</title>
        <authorList>
            <person name="Anderson I."/>
            <person name="Chertkov O."/>
            <person name="Chen A."/>
            <person name="Saunders E."/>
            <person name="Lapidus A."/>
            <person name="Nolan M."/>
            <person name="Lucas S."/>
            <person name="Hammon N."/>
            <person name="Deshpande S."/>
            <person name="Cheng J.F."/>
            <person name="Han C."/>
            <person name="Tapia R."/>
            <person name="Goodwin L.A."/>
            <person name="Pitluck S."/>
            <person name="Liolios K."/>
            <person name="Pagani I."/>
            <person name="Ivanova N."/>
            <person name="Mikhailova N."/>
            <person name="Pati A."/>
            <person name="Palaniappan K."/>
            <person name="Land M."/>
            <person name="Pan C."/>
            <person name="Rohde M."/>
            <person name="Pukall R."/>
            <person name="Goker M."/>
            <person name="Detter J.C."/>
            <person name="Woyke T."/>
            <person name="Bristow J."/>
            <person name="Eisen J.A."/>
            <person name="Markowitz V."/>
            <person name="Hugenholtz P."/>
            <person name="Kyrpides N.C."/>
            <person name="Klenk H.P."/>
            <person name="Mavromatis K."/>
        </authorList>
    </citation>
    <scope>NUCLEOTIDE SEQUENCE [LARGE SCALE GENOMIC DNA]</scope>
    <source>
        <strain evidence="8">ATCC 700253 / DSM 10332 / NAL</strain>
    </source>
</reference>
<dbReference type="STRING" id="679936.Sulac_0933"/>
<comment type="function">
    <text evidence="1">General (non sugar-specific) component of the phosphoenolpyruvate-dependent sugar phosphotransferase system (sugar PTS). This major carbohydrate active-transport system catalyzes the phosphorylation of incoming sugar substrates concomitantly with their translocation across the cell membrane. The phosphoryl group from phosphoenolpyruvate (PEP) is transferred to the phosphoryl carrier protein HPr by enzyme I. Phospho-HPr then transfers it to the PTS EIIA domain.</text>
</comment>
<dbReference type="EMBL" id="CP003179">
    <property type="protein sequence ID" value="AEW04435.1"/>
    <property type="molecule type" value="Genomic_DNA"/>
</dbReference>
<dbReference type="Gene3D" id="3.30.1340.10">
    <property type="entry name" value="HPr-like"/>
    <property type="match status" value="1"/>
</dbReference>
<keyword evidence="8" id="KW-1185">Reference proteome</keyword>
<evidence type="ECO:0000313" key="7">
    <source>
        <dbReference type="EMBL" id="AEW04435.1"/>
    </source>
</evidence>
<proteinExistence type="predicted"/>
<evidence type="ECO:0000256" key="3">
    <source>
        <dbReference type="ARBA" id="ARBA00020422"/>
    </source>
</evidence>
<organism evidence="7 8">
    <name type="scientific">Sulfobacillus acidophilus (strain ATCC 700253 / DSM 10332 / NAL)</name>
    <dbReference type="NCBI Taxonomy" id="679936"/>
    <lineage>
        <taxon>Bacteria</taxon>
        <taxon>Bacillati</taxon>
        <taxon>Bacillota</taxon>
        <taxon>Clostridia</taxon>
        <taxon>Eubacteriales</taxon>
        <taxon>Clostridiales Family XVII. Incertae Sedis</taxon>
        <taxon>Sulfobacillus</taxon>
    </lineage>
</organism>
<name>G8TSQ8_SULAD</name>
<dbReference type="PRINTS" id="PR00107">
    <property type="entry name" value="PHOSPHOCPHPR"/>
</dbReference>
<evidence type="ECO:0000259" key="6">
    <source>
        <dbReference type="PROSITE" id="PS51350"/>
    </source>
</evidence>
<dbReference type="GO" id="GO:0009401">
    <property type="term" value="P:phosphoenolpyruvate-dependent sugar phosphotransferase system"/>
    <property type="evidence" value="ECO:0007669"/>
    <property type="project" value="UniProtKB-KW"/>
</dbReference>
<dbReference type="InterPro" id="IPR001020">
    <property type="entry name" value="PTS_HPr_His_P_site"/>
</dbReference>
<keyword evidence="4" id="KW-0963">Cytoplasm</keyword>
<dbReference type="GO" id="GO:0005737">
    <property type="term" value="C:cytoplasm"/>
    <property type="evidence" value="ECO:0007669"/>
    <property type="project" value="UniProtKB-SubCell"/>
</dbReference>
<dbReference type="Pfam" id="PF00381">
    <property type="entry name" value="PTS-HPr"/>
    <property type="match status" value="1"/>
</dbReference>
<dbReference type="Proteomes" id="UP000005439">
    <property type="component" value="Chromosome"/>
</dbReference>
<sequence length="89" mass="9780">MTREYEVQDKIGLHARPAAQWVKAVARVKGPVTIRSGETVIDGKSILQVMALGMRPGAVLTVTFPDDLTADMLQEIDDAVKDFLVPKIF</sequence>
<evidence type="ECO:0000256" key="1">
    <source>
        <dbReference type="ARBA" id="ARBA00003681"/>
    </source>
</evidence>
<evidence type="ECO:0000313" key="8">
    <source>
        <dbReference type="Proteomes" id="UP000005439"/>
    </source>
</evidence>
<dbReference type="PROSITE" id="PS00369">
    <property type="entry name" value="PTS_HPR_HIS"/>
    <property type="match status" value="1"/>
</dbReference>
<dbReference type="PANTHER" id="PTHR33705:SF2">
    <property type="entry name" value="PHOSPHOCARRIER PROTEIN NPR"/>
    <property type="match status" value="1"/>
</dbReference>
<dbReference type="SUPFAM" id="SSF55594">
    <property type="entry name" value="HPr-like"/>
    <property type="match status" value="1"/>
</dbReference>
<dbReference type="InterPro" id="IPR000032">
    <property type="entry name" value="HPr-like"/>
</dbReference>
<evidence type="ECO:0000256" key="4">
    <source>
        <dbReference type="ARBA" id="ARBA00022490"/>
    </source>
</evidence>
<dbReference type="HOGENOM" id="CLU_136230_2_2_9"/>